<dbReference type="Proteomes" id="UP000009131">
    <property type="component" value="Unassembled WGS sequence"/>
</dbReference>
<reference evidence="1 2" key="1">
    <citation type="journal article" date="2011" name="J. Gen. Appl. Microbiol.">
        <title>Draft genome sequencing of the enigmatic basidiomycete Mixia osmundae.</title>
        <authorList>
            <person name="Nishida H."/>
            <person name="Nagatsuka Y."/>
            <person name="Sugiyama J."/>
        </authorList>
    </citation>
    <scope>NUCLEOTIDE SEQUENCE [LARGE SCALE GENOMIC DNA]</scope>
    <source>
        <strain evidence="2">CBS 9802 / IAM 14324 / JCM 22182 / KY 12970</strain>
    </source>
</reference>
<dbReference type="InParanoid" id="G7DZT7"/>
<protein>
    <submittedName>
        <fullName evidence="1">Uncharacterized protein</fullName>
    </submittedName>
</protein>
<proteinExistence type="predicted"/>
<dbReference type="HOGENOM" id="CLU_2334077_0_0_1"/>
<accession>G7DZT7</accession>
<evidence type="ECO:0000313" key="2">
    <source>
        <dbReference type="Proteomes" id="UP000009131"/>
    </source>
</evidence>
<name>G7DZT7_MIXOS</name>
<evidence type="ECO:0000313" key="1">
    <source>
        <dbReference type="EMBL" id="GAA96097.1"/>
    </source>
</evidence>
<dbReference type="AlphaFoldDB" id="G7DZT7"/>
<keyword evidence="2" id="KW-1185">Reference proteome</keyword>
<organism evidence="1 2">
    <name type="scientific">Mixia osmundae (strain CBS 9802 / IAM 14324 / JCM 22182 / KY 12970)</name>
    <dbReference type="NCBI Taxonomy" id="764103"/>
    <lineage>
        <taxon>Eukaryota</taxon>
        <taxon>Fungi</taxon>
        <taxon>Dikarya</taxon>
        <taxon>Basidiomycota</taxon>
        <taxon>Pucciniomycotina</taxon>
        <taxon>Mixiomycetes</taxon>
        <taxon>Mixiales</taxon>
        <taxon>Mixiaceae</taxon>
        <taxon>Mixia</taxon>
    </lineage>
</organism>
<reference evidence="1 2" key="2">
    <citation type="journal article" date="2012" name="Open Biol.">
        <title>Characteristics of nucleosomes and linker DNA regions on the genome of the basidiomycete Mixia osmundae revealed by mono- and dinucleosome mapping.</title>
        <authorList>
            <person name="Nishida H."/>
            <person name="Kondo S."/>
            <person name="Matsumoto T."/>
            <person name="Suzuki Y."/>
            <person name="Yoshikawa H."/>
            <person name="Taylor T.D."/>
            <person name="Sugiyama J."/>
        </authorList>
    </citation>
    <scope>NUCLEOTIDE SEQUENCE [LARGE SCALE GENOMIC DNA]</scope>
    <source>
        <strain evidence="2">CBS 9802 / IAM 14324 / JCM 22182 / KY 12970</strain>
    </source>
</reference>
<gene>
    <name evidence="1" type="primary">Mo02758</name>
    <name evidence="1" type="ORF">E5Q_02758</name>
</gene>
<sequence length="98" mass="10807">MLLTNLLGTDTVHKDTGAATTSYASRVWRTSRELADVIPLCGGPRPISLSAVLLSRKELLRRRCLVCLYLLFLRHARTSARAAANPLTTPHLYDLTAC</sequence>
<dbReference type="EMBL" id="BABT02000074">
    <property type="protein sequence ID" value="GAA96097.1"/>
    <property type="molecule type" value="Genomic_DNA"/>
</dbReference>
<dbReference type="RefSeq" id="XP_014567870.1">
    <property type="nucleotide sequence ID" value="XM_014712384.1"/>
</dbReference>
<comment type="caution">
    <text evidence="1">The sequence shown here is derived from an EMBL/GenBank/DDBJ whole genome shotgun (WGS) entry which is preliminary data.</text>
</comment>